<accession>A0A392UL82</accession>
<protein>
    <submittedName>
        <fullName evidence="1">Uncharacterized protein</fullName>
    </submittedName>
</protein>
<reference evidence="1 2" key="1">
    <citation type="journal article" date="2018" name="Front. Plant Sci.">
        <title>Red Clover (Trifolium pratense) and Zigzag Clover (T. medium) - A Picture of Genomic Similarities and Differences.</title>
        <authorList>
            <person name="Dluhosova J."/>
            <person name="Istvanek J."/>
            <person name="Nedelnik J."/>
            <person name="Repkova J."/>
        </authorList>
    </citation>
    <scope>NUCLEOTIDE SEQUENCE [LARGE SCALE GENOMIC DNA]</scope>
    <source>
        <strain evidence="2">cv. 10/8</strain>
        <tissue evidence="1">Leaf</tissue>
    </source>
</reference>
<name>A0A392UL82_9FABA</name>
<dbReference type="Proteomes" id="UP000265520">
    <property type="component" value="Unassembled WGS sequence"/>
</dbReference>
<comment type="caution">
    <text evidence="1">The sequence shown here is derived from an EMBL/GenBank/DDBJ whole genome shotgun (WGS) entry which is preliminary data.</text>
</comment>
<feature type="non-terminal residue" evidence="1">
    <location>
        <position position="1"/>
    </location>
</feature>
<organism evidence="1 2">
    <name type="scientific">Trifolium medium</name>
    <dbReference type="NCBI Taxonomy" id="97028"/>
    <lineage>
        <taxon>Eukaryota</taxon>
        <taxon>Viridiplantae</taxon>
        <taxon>Streptophyta</taxon>
        <taxon>Embryophyta</taxon>
        <taxon>Tracheophyta</taxon>
        <taxon>Spermatophyta</taxon>
        <taxon>Magnoliopsida</taxon>
        <taxon>eudicotyledons</taxon>
        <taxon>Gunneridae</taxon>
        <taxon>Pentapetalae</taxon>
        <taxon>rosids</taxon>
        <taxon>fabids</taxon>
        <taxon>Fabales</taxon>
        <taxon>Fabaceae</taxon>
        <taxon>Papilionoideae</taxon>
        <taxon>50 kb inversion clade</taxon>
        <taxon>NPAAA clade</taxon>
        <taxon>Hologalegina</taxon>
        <taxon>IRL clade</taxon>
        <taxon>Trifolieae</taxon>
        <taxon>Trifolium</taxon>
    </lineage>
</organism>
<proteinExistence type="predicted"/>
<evidence type="ECO:0000313" key="1">
    <source>
        <dbReference type="EMBL" id="MCI74393.1"/>
    </source>
</evidence>
<keyword evidence="2" id="KW-1185">Reference proteome</keyword>
<dbReference type="EMBL" id="LXQA010859886">
    <property type="protein sequence ID" value="MCI74393.1"/>
    <property type="molecule type" value="Genomic_DNA"/>
</dbReference>
<sequence>TLMTGTVAGRALQRAVVSLPVLEMSLSENYGR</sequence>
<evidence type="ECO:0000313" key="2">
    <source>
        <dbReference type="Proteomes" id="UP000265520"/>
    </source>
</evidence>
<dbReference type="AlphaFoldDB" id="A0A392UL82"/>